<dbReference type="EMBL" id="CP081135">
    <property type="protein sequence ID" value="UEL46954.1"/>
    <property type="molecule type" value="Genomic_DNA"/>
</dbReference>
<reference evidence="1 2" key="1">
    <citation type="journal article" date="2023" name="Int. J. Syst. Evol. Microbiol.">
        <title>Terrisporobacter hibernicus sp. nov., isolated from bovine faeces in Northern Ireland.</title>
        <authorList>
            <person name="Mitchell M."/>
            <person name="Nguyen S.V."/>
            <person name="Connor M."/>
            <person name="Fairley D.J."/>
            <person name="Donoghue O."/>
            <person name="Marshall H."/>
            <person name="Koolman L."/>
            <person name="McMullan G."/>
            <person name="Schaffer K.E."/>
            <person name="McGrath J.W."/>
            <person name="Fanning S."/>
        </authorList>
    </citation>
    <scope>NUCLEOTIDE SEQUENCE [LARGE SCALE GENOMIC DNA]</scope>
    <source>
        <strain evidence="1 2">MCA3</strain>
    </source>
</reference>
<evidence type="ECO:0000313" key="2">
    <source>
        <dbReference type="Proteomes" id="UP001198983"/>
    </source>
</evidence>
<evidence type="ECO:0000313" key="1">
    <source>
        <dbReference type="EMBL" id="UEL46954.1"/>
    </source>
</evidence>
<keyword evidence="2" id="KW-1185">Reference proteome</keyword>
<organism evidence="1 2">
    <name type="scientific">Terrisporobacter hibernicus</name>
    <dbReference type="NCBI Taxonomy" id="2813371"/>
    <lineage>
        <taxon>Bacteria</taxon>
        <taxon>Bacillati</taxon>
        <taxon>Bacillota</taxon>
        <taxon>Clostridia</taxon>
        <taxon>Peptostreptococcales</taxon>
        <taxon>Peptostreptococcaceae</taxon>
        <taxon>Terrisporobacter</taxon>
    </lineage>
</organism>
<dbReference type="Proteomes" id="UP001198983">
    <property type="component" value="Chromosome"/>
</dbReference>
<accession>A0AAX2ZFX6</accession>
<sequence length="226" mass="26974">MACNNIFDINYMSTYYDNLGGKKLFKNCVKDFNSKIDKKVHLYYSNKKDTPICALPKLRMLFVTRIGFLSFCYNFYFYVNTFNYYNIDISEENLKIIAKCVCSHEVGHILDNSISNNKWEHSKILTDIIEKMINYNIDISKEDYYKNNLPKDLEESVVSLKKNLIERESIAWEIAKNIMNFKSEKEKFLFSKIREYALATYNYGDLKTIVKENNLEVFFKYKRYFV</sequence>
<name>A0AAX2ZFX6_9FIRM</name>
<dbReference type="KEGG" id="tem:JW646_15120"/>
<dbReference type="RefSeq" id="WP_074915560.1">
    <property type="nucleotide sequence ID" value="NZ_CP081135.1"/>
</dbReference>
<evidence type="ECO:0008006" key="3">
    <source>
        <dbReference type="Google" id="ProtNLM"/>
    </source>
</evidence>
<proteinExistence type="predicted"/>
<gene>
    <name evidence="1" type="ORF">JW646_15120</name>
</gene>
<dbReference type="AlphaFoldDB" id="A0AAX2ZFX6"/>
<protein>
    <recommendedName>
        <fullName evidence="3">IrrE N-terminal-like domain-containing protein</fullName>
    </recommendedName>
</protein>